<evidence type="ECO:0000313" key="2">
    <source>
        <dbReference type="Proteomes" id="UP000003653"/>
    </source>
</evidence>
<sequence length="47" mass="5325">MLRPSVLRFGVIAGGRRCGSLWYQILCGRGHLVSFLRRVIRDVCAHV</sequence>
<proteinExistence type="predicted"/>
<protein>
    <submittedName>
        <fullName evidence="1">Uncharacterized protein</fullName>
    </submittedName>
</protein>
<dbReference type="Proteomes" id="UP000003653">
    <property type="component" value="Unassembled WGS sequence"/>
</dbReference>
<dbReference type="AlphaFoldDB" id="D5P5A1"/>
<keyword evidence="2" id="KW-1185">Reference proteome</keyword>
<gene>
    <name evidence="1" type="ORF">HMPREF0591_1345</name>
</gene>
<name>D5P5A1_9MYCO</name>
<comment type="caution">
    <text evidence="1">The sequence shown here is derived from an EMBL/GenBank/DDBJ whole genome shotgun (WGS) entry which is preliminary data.</text>
</comment>
<dbReference type="HOGENOM" id="CLU_3170489_0_0_11"/>
<evidence type="ECO:0000313" key="1">
    <source>
        <dbReference type="EMBL" id="EFG78719.1"/>
    </source>
</evidence>
<reference evidence="1 2" key="1">
    <citation type="submission" date="2010-04" db="EMBL/GenBank/DDBJ databases">
        <authorList>
            <person name="Muzny D."/>
            <person name="Qin X."/>
            <person name="Deng J."/>
            <person name="Jiang H."/>
            <person name="Liu Y."/>
            <person name="Qu J."/>
            <person name="Song X.-Z."/>
            <person name="Zhang L."/>
            <person name="Thornton R."/>
            <person name="Coyle M."/>
            <person name="Francisco L."/>
            <person name="Jackson L."/>
            <person name="Javaid M."/>
            <person name="Korchina V."/>
            <person name="Kovar C."/>
            <person name="Mata R."/>
            <person name="Mathew T."/>
            <person name="Ngo R."/>
            <person name="Nguyen L."/>
            <person name="Nguyen N."/>
            <person name="Okwuonu G."/>
            <person name="Ongeri F."/>
            <person name="Pham C."/>
            <person name="Simmons D."/>
            <person name="Wilczek-Boney K."/>
            <person name="Hale W."/>
            <person name="Jakkamsetti A."/>
            <person name="Pham P."/>
            <person name="Ruth R."/>
            <person name="San Lucas F."/>
            <person name="Warren J."/>
            <person name="Zhang J."/>
            <person name="Zhao Z."/>
            <person name="Zhou C."/>
            <person name="Zhu D."/>
            <person name="Lee S."/>
            <person name="Bess C."/>
            <person name="Blankenburg K."/>
            <person name="Forbes L."/>
            <person name="Fu Q."/>
            <person name="Gubbala S."/>
            <person name="Hirani K."/>
            <person name="Jayaseelan J.C."/>
            <person name="Lara F."/>
            <person name="Munidasa M."/>
            <person name="Palculict T."/>
            <person name="Patil S."/>
            <person name="Pu L.-L."/>
            <person name="Saada N."/>
            <person name="Tang L."/>
            <person name="Weissenberger G."/>
            <person name="Zhu Y."/>
            <person name="Hemphill L."/>
            <person name="Shang Y."/>
            <person name="Youmans B."/>
            <person name="Ayvaz T."/>
            <person name="Ross M."/>
            <person name="Santibanez J."/>
            <person name="Aqrawi P."/>
            <person name="Gross S."/>
            <person name="Joshi V."/>
            <person name="Fowler G."/>
            <person name="Nazareth L."/>
            <person name="Reid J."/>
            <person name="Worley K."/>
            <person name="Petrosino J."/>
            <person name="Highlander S."/>
            <person name="Gibbs R."/>
        </authorList>
    </citation>
    <scope>NUCLEOTIDE SEQUENCE [LARGE SCALE GENOMIC DNA]</scope>
    <source>
        <strain evidence="1 2">ATCC BAA-614</strain>
    </source>
</reference>
<dbReference type="EMBL" id="ADNV01000097">
    <property type="protein sequence ID" value="EFG78719.1"/>
    <property type="molecule type" value="Genomic_DNA"/>
</dbReference>
<accession>D5P5A1</accession>
<organism evidence="1 2">
    <name type="scientific">Mycobacterium parascrofulaceum ATCC BAA-614</name>
    <dbReference type="NCBI Taxonomy" id="525368"/>
    <lineage>
        <taxon>Bacteria</taxon>
        <taxon>Bacillati</taxon>
        <taxon>Actinomycetota</taxon>
        <taxon>Actinomycetes</taxon>
        <taxon>Mycobacteriales</taxon>
        <taxon>Mycobacteriaceae</taxon>
        <taxon>Mycobacterium</taxon>
        <taxon>Mycobacterium simiae complex</taxon>
    </lineage>
</organism>